<feature type="region of interest" description="Disordered" evidence="1">
    <location>
        <begin position="18"/>
        <end position="80"/>
    </location>
</feature>
<accession>A0A9N9XGI7</accession>
<proteinExistence type="predicted"/>
<keyword evidence="3" id="KW-1185">Reference proteome</keyword>
<evidence type="ECO:0000313" key="3">
    <source>
        <dbReference type="Proteomes" id="UP001153709"/>
    </source>
</evidence>
<feature type="region of interest" description="Disordered" evidence="1">
    <location>
        <begin position="159"/>
        <end position="235"/>
    </location>
</feature>
<feature type="compositionally biased region" description="Acidic residues" evidence="1">
    <location>
        <begin position="43"/>
        <end position="53"/>
    </location>
</feature>
<dbReference type="AlphaFoldDB" id="A0A9N9XGI7"/>
<organism evidence="2 3">
    <name type="scientific">Diabrotica balteata</name>
    <name type="common">Banded cucumber beetle</name>
    <dbReference type="NCBI Taxonomy" id="107213"/>
    <lineage>
        <taxon>Eukaryota</taxon>
        <taxon>Metazoa</taxon>
        <taxon>Ecdysozoa</taxon>
        <taxon>Arthropoda</taxon>
        <taxon>Hexapoda</taxon>
        <taxon>Insecta</taxon>
        <taxon>Pterygota</taxon>
        <taxon>Neoptera</taxon>
        <taxon>Endopterygota</taxon>
        <taxon>Coleoptera</taxon>
        <taxon>Polyphaga</taxon>
        <taxon>Cucujiformia</taxon>
        <taxon>Chrysomeloidea</taxon>
        <taxon>Chrysomelidae</taxon>
        <taxon>Galerucinae</taxon>
        <taxon>Diabroticina</taxon>
        <taxon>Diabroticites</taxon>
        <taxon>Diabrotica</taxon>
    </lineage>
</organism>
<dbReference type="Proteomes" id="UP001153709">
    <property type="component" value="Chromosome 9"/>
</dbReference>
<protein>
    <submittedName>
        <fullName evidence="2">Uncharacterized protein</fullName>
    </submittedName>
</protein>
<reference evidence="2" key="1">
    <citation type="submission" date="2022-01" db="EMBL/GenBank/DDBJ databases">
        <authorList>
            <person name="King R."/>
        </authorList>
    </citation>
    <scope>NUCLEOTIDE SEQUENCE</scope>
</reference>
<feature type="compositionally biased region" description="Basic and acidic residues" evidence="1">
    <location>
        <begin position="60"/>
        <end position="69"/>
    </location>
</feature>
<feature type="compositionally biased region" description="Acidic residues" evidence="1">
    <location>
        <begin position="25"/>
        <end position="35"/>
    </location>
</feature>
<gene>
    <name evidence="2" type="ORF">DIABBA_LOCUS13361</name>
</gene>
<dbReference type="EMBL" id="OU898284">
    <property type="protein sequence ID" value="CAG9840737.1"/>
    <property type="molecule type" value="Genomic_DNA"/>
</dbReference>
<name>A0A9N9XGI7_DIABA</name>
<sequence length="235" mass="26310">MSKRKPLNEKQLMELIEAGLSDIDGLSDDDNDDYGWGDREQEVSSDDDNELNESSELVENQERPPHLEDAGANTSECEQRVESTIMKTVKSIEVVTKPMVRGKGPKIINQYKKAADSDNFELTTADKKTDFNDSSNSLVFLGDISRIKPIGYRSFKRRVLSSSTPRSKVKPSLQAEVPSTSEMETTKNDKLQAEVCISSIHPSTKREETSSDQEDSSPQMDDFVSDEEIAHSNQK</sequence>
<evidence type="ECO:0000313" key="2">
    <source>
        <dbReference type="EMBL" id="CAG9840737.1"/>
    </source>
</evidence>
<evidence type="ECO:0000256" key="1">
    <source>
        <dbReference type="SAM" id="MobiDB-lite"/>
    </source>
</evidence>